<dbReference type="SUPFAM" id="SSF52799">
    <property type="entry name" value="(Phosphotyrosine protein) phosphatases II"/>
    <property type="match status" value="1"/>
</dbReference>
<accession>A0A6A5GWM6</accession>
<dbReference type="SMART" id="SM00404">
    <property type="entry name" value="PTPc_motif"/>
    <property type="match status" value="1"/>
</dbReference>
<dbReference type="InterPro" id="IPR003125">
    <property type="entry name" value="WSN"/>
</dbReference>
<dbReference type="InterPro" id="IPR000242">
    <property type="entry name" value="PTP_cat"/>
</dbReference>
<dbReference type="GO" id="GO:0004725">
    <property type="term" value="F:protein tyrosine phosphatase activity"/>
    <property type="evidence" value="ECO:0007669"/>
    <property type="project" value="InterPro"/>
</dbReference>
<dbReference type="SMART" id="SM00194">
    <property type="entry name" value="PTPc"/>
    <property type="match status" value="1"/>
</dbReference>
<dbReference type="PANTHER" id="PTHR32525:SF1">
    <property type="entry name" value="DOMAIN OF UNKNOWN FUNCTION WSN DOMAIN-CONTAINING PROTEIN-RELATED"/>
    <property type="match status" value="1"/>
</dbReference>
<dbReference type="InterPro" id="IPR003595">
    <property type="entry name" value="Tyr_Pase_cat"/>
</dbReference>
<dbReference type="GeneID" id="78776061"/>
<evidence type="ECO:0000256" key="2">
    <source>
        <dbReference type="SAM" id="Phobius"/>
    </source>
</evidence>
<evidence type="ECO:0000313" key="5">
    <source>
        <dbReference type="Proteomes" id="UP000483820"/>
    </source>
</evidence>
<dbReference type="InterPro" id="IPR029021">
    <property type="entry name" value="Prot-tyrosine_phosphatase-like"/>
</dbReference>
<feature type="region of interest" description="Disordered" evidence="1">
    <location>
        <begin position="10"/>
        <end position="37"/>
    </location>
</feature>
<dbReference type="AlphaFoldDB" id="A0A6A5GWM6"/>
<dbReference type="Proteomes" id="UP000483820">
    <property type="component" value="Chromosome IV"/>
</dbReference>
<sequence>MYPIISAPTTTIKPTPYSHPTTNAISTSPPRTNPPFDRGFKYSKLNDDESDKTTESNFHIFLTKISSIARLANTIKMQSDIMNRSGIDNTIGELLNLGPYNASNLRKLKVSGLDEFMDVVKTFLRSVNTAYIKNGEKYISACEDIRIGSKPIRSNTPYSFPFRAEFYEKVEGLKNKFDGIIVENALKKLRSISTTLQTVQTYSLEEFVFESEKTTVVQGFHKLSNEIEDAKNDVNKLKEFIASIADYQYFKDEYERNPESENPMILVGLTELSLDKRFETLPSIVPMSFKENFIMLDKMKELVKPLEYFFDFIEHMIKYPNVPSADLKGFGAISQLSSEINDHSLNGLLKNQTDIEKLMDGLSPILTTQKASKLANISFSTNQKTRDVVSNIYSIVKDLNEISSSVENVDNTFNDYENCLKITWYSQGITLTAMSAESEMFEDLYMLSMLWIDYQKLTTELTNVTSLITFKHPNDILVSYSEISKVDVQLKSILNELKKSLDQFQRIPKDFNADTFTTHMKEVLNYKETFKTSLKNKRLANEYLVFNCLEELGSRSRDVNIASRLVRKLTVYLDSDQLSLLKTYFNSLKEPVKLFTTNESIETEMKKQSVEKTVQDLNQQDWSLATTIDRAVTGIKNVLEVKKLVDLKILGQLLRNMDTVSEEITKLSGWSIKRKLKKKWRKVYDVVDRIEMGLQFFENWIHETDISTMRNISEYGSFFTGFEKMPDMWIDNSLEEVLDYVIPLVEDGTLRNELIDLKSKLDRMASLDLQFSKYNYEKVPEAFEKFDKFLNEFFAEDLAIGSEEVTEDWTIYYLCLLLLIFILITGIVLFILWYYKLLCFKQRKNWTVCSVVDMDADDKTVNPLTEDLLVIMVVNASMGAIQQKYELWMDLMKMVVNETRNENRAFPYVQLAIRKNWDVNLPLNPWTALQSIRLHANTFLTRIGNIFTVTQGPMYASDDHDDTRIDFLSLIVKDESEYAVMIGQAQSEEDPKNLNLCAAYFSQGPGGSVKIGPFTVETLDEAPFNQGTAQIDVTLRTLKITDKRKKKATRTIKHFHMSTWNDEDIPPFGYETCYQVMQTIIKSKKPILVHNTKGVGSAMAFVGLEYTSRMMEYHEEYTYKDAFGKLSEKRYCSFQNARQIGWMHVGSIFFTSRNHNLDMYMFNQMNNVFLEVDRAYSGVPKNENGVKWC</sequence>
<comment type="caution">
    <text evidence="4">The sequence shown here is derived from an EMBL/GenBank/DDBJ whole genome shotgun (WGS) entry which is preliminary data.</text>
</comment>
<evidence type="ECO:0000313" key="4">
    <source>
        <dbReference type="EMBL" id="KAF1759021.1"/>
    </source>
</evidence>
<evidence type="ECO:0000256" key="1">
    <source>
        <dbReference type="SAM" id="MobiDB-lite"/>
    </source>
</evidence>
<dbReference type="Gene3D" id="3.90.190.10">
    <property type="entry name" value="Protein tyrosine phosphatase superfamily"/>
    <property type="match status" value="1"/>
</dbReference>
<name>A0A6A5GWM6_CAERE</name>
<gene>
    <name evidence="4" type="ORF">GCK72_015481</name>
</gene>
<organism evidence="4 5">
    <name type="scientific">Caenorhabditis remanei</name>
    <name type="common">Caenorhabditis vulgaris</name>
    <dbReference type="NCBI Taxonomy" id="31234"/>
    <lineage>
        <taxon>Eukaryota</taxon>
        <taxon>Metazoa</taxon>
        <taxon>Ecdysozoa</taxon>
        <taxon>Nematoda</taxon>
        <taxon>Chromadorea</taxon>
        <taxon>Rhabditida</taxon>
        <taxon>Rhabditina</taxon>
        <taxon>Rhabditomorpha</taxon>
        <taxon>Rhabditoidea</taxon>
        <taxon>Rhabditidae</taxon>
        <taxon>Peloderinae</taxon>
        <taxon>Caenorhabditis</taxon>
    </lineage>
</organism>
<dbReference type="KEGG" id="crq:GCK72_015481"/>
<dbReference type="Pfam" id="PF00102">
    <property type="entry name" value="Y_phosphatase"/>
    <property type="match status" value="1"/>
</dbReference>
<protein>
    <recommendedName>
        <fullName evidence="3">Tyrosine-protein phosphatase domain-containing protein</fullName>
    </recommendedName>
</protein>
<keyword evidence="2" id="KW-1133">Transmembrane helix</keyword>
<feature type="compositionally biased region" description="Polar residues" evidence="1">
    <location>
        <begin position="10"/>
        <end position="30"/>
    </location>
</feature>
<reference evidence="4 5" key="1">
    <citation type="submission" date="2019-12" db="EMBL/GenBank/DDBJ databases">
        <title>Chromosome-level assembly of the Caenorhabditis remanei genome.</title>
        <authorList>
            <person name="Teterina A.A."/>
            <person name="Willis J.H."/>
            <person name="Phillips P.C."/>
        </authorList>
    </citation>
    <scope>NUCLEOTIDE SEQUENCE [LARGE SCALE GENOMIC DNA]</scope>
    <source>
        <strain evidence="4 5">PX506</strain>
        <tissue evidence="4">Whole organism</tissue>
    </source>
</reference>
<dbReference type="PROSITE" id="PS50055">
    <property type="entry name" value="TYR_PHOSPHATASE_PTP"/>
    <property type="match status" value="1"/>
</dbReference>
<dbReference type="Pfam" id="PF02206">
    <property type="entry name" value="WSN"/>
    <property type="match status" value="1"/>
</dbReference>
<proteinExistence type="predicted"/>
<evidence type="ECO:0000259" key="3">
    <source>
        <dbReference type="PROSITE" id="PS50055"/>
    </source>
</evidence>
<feature type="transmembrane region" description="Helical" evidence="2">
    <location>
        <begin position="811"/>
        <end position="835"/>
    </location>
</feature>
<feature type="domain" description="Tyrosine-protein phosphatase" evidence="3">
    <location>
        <begin position="897"/>
        <end position="1144"/>
    </location>
</feature>
<dbReference type="RefSeq" id="XP_053585672.1">
    <property type="nucleotide sequence ID" value="XM_053730900.1"/>
</dbReference>
<keyword evidence="2" id="KW-0472">Membrane</keyword>
<dbReference type="EMBL" id="WUAV01000004">
    <property type="protein sequence ID" value="KAF1759021.1"/>
    <property type="molecule type" value="Genomic_DNA"/>
</dbReference>
<dbReference type="PANTHER" id="PTHR32525">
    <property type="entry name" value="PROTEIN-TYROSINE-PHOSPHATASE"/>
    <property type="match status" value="1"/>
</dbReference>
<dbReference type="SMART" id="SM00453">
    <property type="entry name" value="WSN"/>
    <property type="match status" value="1"/>
</dbReference>
<keyword evidence="2" id="KW-0812">Transmembrane</keyword>
<dbReference type="CTD" id="78776061"/>